<accession>A5DSX2</accession>
<organism evidence="3 4">
    <name type="scientific">Lodderomyces elongisporus (strain ATCC 11503 / CBS 2605 / JCM 1781 / NBRC 1676 / NRRL YB-4239)</name>
    <name type="common">Yeast</name>
    <name type="synonym">Saccharomyces elongisporus</name>
    <dbReference type="NCBI Taxonomy" id="379508"/>
    <lineage>
        <taxon>Eukaryota</taxon>
        <taxon>Fungi</taxon>
        <taxon>Dikarya</taxon>
        <taxon>Ascomycota</taxon>
        <taxon>Saccharomycotina</taxon>
        <taxon>Pichiomycetes</taxon>
        <taxon>Debaryomycetaceae</taxon>
        <taxon>Candida/Lodderomyces clade</taxon>
        <taxon>Lodderomyces</taxon>
    </lineage>
</organism>
<dbReference type="InParanoid" id="A5DSX2"/>
<dbReference type="STRING" id="379508.A5DSX2"/>
<sequence length="253" mass="27439">MPPIPSTAKQLTSKEVVLFLSRFTPCDVSDSLNKAGIANGGFIPNLVNQSPVPNETSSACGKAYTVLYAPKSDPRPAVKQAYIDEVPEDAIVMIGLPLELQTVNAPYVKVNNALYGGLMSTRAQYRKANGSVILGRIRDLDEHNDLKYPVWSYGVGTSAPGPLVKVVGVNVPLQVKVASIEDASNDGEEILTINPGDYIIADKNGVVKLEDNDKLAEVLEYIPKRVEADTRVSEDIKRGKPAAEAQKHWRSKI</sequence>
<feature type="binding site" evidence="1">
    <location>
        <position position="139"/>
    </location>
    <ligand>
        <name>Mg(2+)</name>
        <dbReference type="ChEBI" id="CHEBI:18420"/>
    </ligand>
</feature>
<dbReference type="OMA" id="MTAYEDF"/>
<keyword evidence="1" id="KW-0479">Metal-binding</keyword>
<dbReference type="OrthoDB" id="1476984at2759"/>
<dbReference type="Pfam" id="PF03737">
    <property type="entry name" value="RraA-like"/>
    <property type="match status" value="1"/>
</dbReference>
<evidence type="ECO:0000256" key="2">
    <source>
        <dbReference type="SAM" id="MobiDB-lite"/>
    </source>
</evidence>
<dbReference type="CDD" id="cd16841">
    <property type="entry name" value="RraA_family"/>
    <property type="match status" value="1"/>
</dbReference>
<dbReference type="InterPro" id="IPR036704">
    <property type="entry name" value="RraA/RraA-like_sf"/>
</dbReference>
<dbReference type="EMBL" id="CH981524">
    <property type="protein sequence ID" value="EDK42280.1"/>
    <property type="molecule type" value="Genomic_DNA"/>
</dbReference>
<gene>
    <name evidence="3" type="ORF">LELG_00458</name>
</gene>
<dbReference type="eggNOG" id="ENOG502RXXY">
    <property type="taxonomic scope" value="Eukaryota"/>
</dbReference>
<dbReference type="KEGG" id="lel:PVL30_000447"/>
<feature type="binding site" evidence="1">
    <location>
        <begin position="116"/>
        <end position="119"/>
    </location>
    <ligand>
        <name>substrate</name>
    </ligand>
</feature>
<dbReference type="GeneID" id="5234842"/>
<reference evidence="3 4" key="1">
    <citation type="journal article" date="2009" name="Nature">
        <title>Evolution of pathogenicity and sexual reproduction in eight Candida genomes.</title>
        <authorList>
            <person name="Butler G."/>
            <person name="Rasmussen M.D."/>
            <person name="Lin M.F."/>
            <person name="Santos M.A."/>
            <person name="Sakthikumar S."/>
            <person name="Munro C.A."/>
            <person name="Rheinbay E."/>
            <person name="Grabherr M."/>
            <person name="Forche A."/>
            <person name="Reedy J.L."/>
            <person name="Agrafioti I."/>
            <person name="Arnaud M.B."/>
            <person name="Bates S."/>
            <person name="Brown A.J."/>
            <person name="Brunke S."/>
            <person name="Costanzo M.C."/>
            <person name="Fitzpatrick D.A."/>
            <person name="de Groot P.W."/>
            <person name="Harris D."/>
            <person name="Hoyer L.L."/>
            <person name="Hube B."/>
            <person name="Klis F.M."/>
            <person name="Kodira C."/>
            <person name="Lennard N."/>
            <person name="Logue M.E."/>
            <person name="Martin R."/>
            <person name="Neiman A.M."/>
            <person name="Nikolaou E."/>
            <person name="Quail M.A."/>
            <person name="Quinn J."/>
            <person name="Santos M.C."/>
            <person name="Schmitzberger F.F."/>
            <person name="Sherlock G."/>
            <person name="Shah P."/>
            <person name="Silverstein K.A."/>
            <person name="Skrzypek M.S."/>
            <person name="Soll D."/>
            <person name="Staggs R."/>
            <person name="Stansfield I."/>
            <person name="Stumpf M.P."/>
            <person name="Sudbery P.E."/>
            <person name="Srikantha T."/>
            <person name="Zeng Q."/>
            <person name="Berman J."/>
            <person name="Berriman M."/>
            <person name="Heitman J."/>
            <person name="Gow N.A."/>
            <person name="Lorenz M.C."/>
            <person name="Birren B.W."/>
            <person name="Kellis M."/>
            <person name="Cuomo C.A."/>
        </authorList>
    </citation>
    <scope>NUCLEOTIDE SEQUENCE [LARGE SCALE GENOMIC DNA]</scope>
    <source>
        <strain evidence="4">ATCC 11503 / BCRC 21390 / CBS 2605 / JCM 1781 / NBRC 1676 / NRRL YB-4239</strain>
    </source>
</reference>
<evidence type="ECO:0000256" key="1">
    <source>
        <dbReference type="PIRSR" id="PIRSR605493-1"/>
    </source>
</evidence>
<dbReference type="GO" id="GO:0047443">
    <property type="term" value="F:4-hydroxy-4-methyl-2-oxoglutarate aldolase activity"/>
    <property type="evidence" value="ECO:0007669"/>
    <property type="project" value="TreeGrafter"/>
</dbReference>
<feature type="binding site" evidence="1">
    <location>
        <position position="138"/>
    </location>
    <ligand>
        <name>substrate</name>
    </ligand>
</feature>
<dbReference type="AlphaFoldDB" id="A5DSX2"/>
<dbReference type="Gene3D" id="3.50.30.40">
    <property type="entry name" value="Ribonuclease E inhibitor RraA/RraA-like"/>
    <property type="match status" value="1"/>
</dbReference>
<dbReference type="Proteomes" id="UP000001996">
    <property type="component" value="Unassembled WGS sequence"/>
</dbReference>
<evidence type="ECO:0000313" key="4">
    <source>
        <dbReference type="Proteomes" id="UP000001996"/>
    </source>
</evidence>
<dbReference type="GO" id="GO:0008948">
    <property type="term" value="F:oxaloacetate decarboxylase activity"/>
    <property type="evidence" value="ECO:0007669"/>
    <property type="project" value="TreeGrafter"/>
</dbReference>
<dbReference type="HOGENOM" id="CLU_072626_0_1_1"/>
<dbReference type="VEuPathDB" id="FungiDB:LELG_00458"/>
<proteinExistence type="predicted"/>
<name>A5DSX2_LODEL</name>
<dbReference type="GO" id="GO:0046872">
    <property type="term" value="F:metal ion binding"/>
    <property type="evidence" value="ECO:0007669"/>
    <property type="project" value="UniProtKB-KW"/>
</dbReference>
<keyword evidence="1" id="KW-0460">Magnesium</keyword>
<dbReference type="FunCoup" id="A5DSX2">
    <property type="interactions" value="8"/>
</dbReference>
<dbReference type="PANTHER" id="PTHR33254:SF28">
    <property type="entry name" value="4-HYDROXY-4-METHYL-2-OXOGLUTARATE ALDOLASE"/>
    <property type="match status" value="1"/>
</dbReference>
<evidence type="ECO:0008006" key="5">
    <source>
        <dbReference type="Google" id="ProtNLM"/>
    </source>
</evidence>
<protein>
    <recommendedName>
        <fullName evidence="5">4-hydroxy-4-methyl-2-oxoglutarate aldolase</fullName>
    </recommendedName>
</protein>
<keyword evidence="4" id="KW-1185">Reference proteome</keyword>
<dbReference type="InterPro" id="IPR005493">
    <property type="entry name" value="RraA/RraA-like"/>
</dbReference>
<evidence type="ECO:0000313" key="3">
    <source>
        <dbReference type="EMBL" id="EDK42280.1"/>
    </source>
</evidence>
<feature type="region of interest" description="Disordered" evidence="2">
    <location>
        <begin position="232"/>
        <end position="253"/>
    </location>
</feature>
<dbReference type="PANTHER" id="PTHR33254">
    <property type="entry name" value="4-HYDROXY-4-METHYL-2-OXOGLUTARATE ALDOLASE 3-RELATED"/>
    <property type="match status" value="1"/>
</dbReference>
<comment type="cofactor">
    <cofactor evidence="1">
        <name>Mg(2+)</name>
        <dbReference type="ChEBI" id="CHEBI:18420"/>
    </cofactor>
</comment>
<dbReference type="SUPFAM" id="SSF89562">
    <property type="entry name" value="RraA-like"/>
    <property type="match status" value="1"/>
</dbReference>